<proteinExistence type="predicted"/>
<dbReference type="InterPro" id="IPR024419">
    <property type="entry name" value="YvrJ"/>
</dbReference>
<dbReference type="EMBL" id="CM001376">
    <property type="protein sequence ID" value="EHM13288.1"/>
    <property type="molecule type" value="Genomic_DNA"/>
</dbReference>
<accession>H0UKS9</accession>
<feature type="transmembrane region" description="Helical" evidence="2">
    <location>
        <begin position="6"/>
        <end position="23"/>
    </location>
</feature>
<name>H0UKS9_9BACT</name>
<gene>
    <name evidence="3" type="ORF">JonanDRAFT_0915</name>
</gene>
<feature type="coiled-coil region" evidence="1">
    <location>
        <begin position="22"/>
        <end position="49"/>
    </location>
</feature>
<dbReference type="STRING" id="885272.JonanDRAFT_0915"/>
<evidence type="ECO:0000313" key="3">
    <source>
        <dbReference type="EMBL" id="EHM13288.1"/>
    </source>
</evidence>
<dbReference type="RefSeq" id="WP_008522956.1">
    <property type="nucleotide sequence ID" value="NZ_CM001376.1"/>
</dbReference>
<evidence type="ECO:0008006" key="5">
    <source>
        <dbReference type="Google" id="ProtNLM"/>
    </source>
</evidence>
<keyword evidence="1" id="KW-0175">Coiled coil</keyword>
<keyword evidence="2" id="KW-1133">Transmembrane helix</keyword>
<keyword evidence="4" id="KW-1185">Reference proteome</keyword>
<keyword evidence="2" id="KW-0472">Membrane</keyword>
<dbReference type="Pfam" id="PF12841">
    <property type="entry name" value="YvrJ"/>
    <property type="match status" value="1"/>
</dbReference>
<protein>
    <recommendedName>
        <fullName evidence="5">YvrJ protein family</fullName>
    </recommendedName>
</protein>
<dbReference type="Proteomes" id="UP000003806">
    <property type="component" value="Chromosome"/>
</dbReference>
<dbReference type="HOGENOM" id="CLU_198854_6_1_0"/>
<evidence type="ECO:0000313" key="4">
    <source>
        <dbReference type="Proteomes" id="UP000003806"/>
    </source>
</evidence>
<sequence length="55" mass="6218">MDESMTGWLQNGFAVAVAAWLLVRTERKLETLTEAINELQRAIASLRRGGDGRWE</sequence>
<evidence type="ECO:0000256" key="1">
    <source>
        <dbReference type="SAM" id="Coils"/>
    </source>
</evidence>
<dbReference type="AlphaFoldDB" id="H0UKS9"/>
<reference evidence="3 4" key="1">
    <citation type="submission" date="2011-11" db="EMBL/GenBank/DDBJ databases">
        <title>The Noncontiguous Finished genome of Jonquetella anthropi DSM 22815.</title>
        <authorList>
            <consortium name="US DOE Joint Genome Institute (JGI-PGF)"/>
            <person name="Lucas S."/>
            <person name="Copeland A."/>
            <person name="Lapidus A."/>
            <person name="Glavina del Rio T."/>
            <person name="Dalin E."/>
            <person name="Tice H."/>
            <person name="Bruce D."/>
            <person name="Goodwin L."/>
            <person name="Pitluck S."/>
            <person name="Peters L."/>
            <person name="Mikhailova N."/>
            <person name="Held B."/>
            <person name="Kyrpides N."/>
            <person name="Mavromatis K."/>
            <person name="Ivanova N."/>
            <person name="Markowitz V."/>
            <person name="Cheng J.-F."/>
            <person name="Hugenholtz P."/>
            <person name="Woyke T."/>
            <person name="Wu D."/>
            <person name="Gronow S."/>
            <person name="Wellnitz S."/>
            <person name="Brambilla E."/>
            <person name="Klenk H.-P."/>
            <person name="Eisen J.A."/>
        </authorList>
    </citation>
    <scope>NUCLEOTIDE SEQUENCE [LARGE SCALE GENOMIC DNA]</scope>
    <source>
        <strain evidence="3 4">DSM 22815</strain>
    </source>
</reference>
<evidence type="ECO:0000256" key="2">
    <source>
        <dbReference type="SAM" id="Phobius"/>
    </source>
</evidence>
<keyword evidence="2" id="KW-0812">Transmembrane</keyword>
<organism evidence="3 4">
    <name type="scientific">Jonquetella anthropi DSM 22815</name>
    <dbReference type="NCBI Taxonomy" id="885272"/>
    <lineage>
        <taxon>Bacteria</taxon>
        <taxon>Thermotogati</taxon>
        <taxon>Synergistota</taxon>
        <taxon>Synergistia</taxon>
        <taxon>Synergistales</taxon>
        <taxon>Dethiosulfovibrionaceae</taxon>
        <taxon>Jonquetella</taxon>
    </lineage>
</organism>